<reference evidence="2" key="1">
    <citation type="submission" date="2023-06" db="EMBL/GenBank/DDBJ databases">
        <authorList>
            <person name="Zeman M."/>
            <person name="Kubasova T."/>
            <person name="Jahodarova E."/>
            <person name="Nykrynova M."/>
            <person name="Rychlik I."/>
        </authorList>
    </citation>
    <scope>NUCLEOTIDE SEQUENCE</scope>
    <source>
        <strain evidence="2">84_SSukc20</strain>
    </source>
</reference>
<evidence type="ECO:0000313" key="2">
    <source>
        <dbReference type="EMBL" id="MDN0050459.1"/>
    </source>
</evidence>
<protein>
    <submittedName>
        <fullName evidence="2">GNAT family N-acetyltransferase</fullName>
        <ecNumber evidence="2">2.3.1.-</ecNumber>
    </submittedName>
</protein>
<dbReference type="Proteomes" id="UP001167871">
    <property type="component" value="Unassembled WGS sequence"/>
</dbReference>
<dbReference type="PANTHER" id="PTHR43451">
    <property type="entry name" value="ACETYLTRANSFERASE (GNAT) FAMILY PROTEIN"/>
    <property type="match status" value="1"/>
</dbReference>
<accession>A0ABT7X8T0</accession>
<keyword evidence="3" id="KW-1185">Reference proteome</keyword>
<dbReference type="PANTHER" id="PTHR43451:SF1">
    <property type="entry name" value="ACETYLTRANSFERASE"/>
    <property type="match status" value="1"/>
</dbReference>
<name>A0ABT7X8T0_9BACE</name>
<comment type="caution">
    <text evidence="2">The sequence shown here is derived from an EMBL/GenBank/DDBJ whole genome shotgun (WGS) entry which is preliminary data.</text>
</comment>
<dbReference type="EC" id="2.3.1.-" evidence="2"/>
<dbReference type="Pfam" id="PF13673">
    <property type="entry name" value="Acetyltransf_10"/>
    <property type="match status" value="1"/>
</dbReference>
<keyword evidence="2" id="KW-0808">Transferase</keyword>
<evidence type="ECO:0000259" key="1">
    <source>
        <dbReference type="PROSITE" id="PS51186"/>
    </source>
</evidence>
<dbReference type="GO" id="GO:0016746">
    <property type="term" value="F:acyltransferase activity"/>
    <property type="evidence" value="ECO:0007669"/>
    <property type="project" value="UniProtKB-KW"/>
</dbReference>
<feature type="domain" description="N-acetyltransferase" evidence="1">
    <location>
        <begin position="12"/>
        <end position="142"/>
    </location>
</feature>
<sequence>MKDLFRTTVLNVNARDYTEEEVKDWASCGDSETRWRELLAGNQYVGAFNECNVLVGFSSMNKDGYLNSMFVHKDFQHRGIATQLLSEVEQIAGQYGVRYITCEVSLTARTFFEKKGYEIVKIQNYKANRLELTNFVMRKVLNNK</sequence>
<dbReference type="InterPro" id="IPR016181">
    <property type="entry name" value="Acyl_CoA_acyltransferase"/>
</dbReference>
<gene>
    <name evidence="2" type="ORF">QVO10_13930</name>
</gene>
<dbReference type="SUPFAM" id="SSF55729">
    <property type="entry name" value="Acyl-CoA N-acyltransferases (Nat)"/>
    <property type="match status" value="1"/>
</dbReference>
<dbReference type="InterPro" id="IPR052564">
    <property type="entry name" value="N-acetyltrans/Recomb-assoc"/>
</dbReference>
<organism evidence="2 3">
    <name type="scientific">Bacteroides gallinaceum</name>
    <dbReference type="NCBI Taxonomy" id="1462571"/>
    <lineage>
        <taxon>Bacteria</taxon>
        <taxon>Pseudomonadati</taxon>
        <taxon>Bacteroidota</taxon>
        <taxon>Bacteroidia</taxon>
        <taxon>Bacteroidales</taxon>
        <taxon>Bacteroidaceae</taxon>
        <taxon>Bacteroides</taxon>
    </lineage>
</organism>
<dbReference type="PROSITE" id="PS51186">
    <property type="entry name" value="GNAT"/>
    <property type="match status" value="1"/>
</dbReference>
<dbReference type="EMBL" id="JAUEII010000038">
    <property type="protein sequence ID" value="MDN0050459.1"/>
    <property type="molecule type" value="Genomic_DNA"/>
</dbReference>
<dbReference type="InterPro" id="IPR000182">
    <property type="entry name" value="GNAT_dom"/>
</dbReference>
<proteinExistence type="predicted"/>
<keyword evidence="2" id="KW-0012">Acyltransferase</keyword>
<dbReference type="CDD" id="cd04301">
    <property type="entry name" value="NAT_SF"/>
    <property type="match status" value="1"/>
</dbReference>
<evidence type="ECO:0000313" key="3">
    <source>
        <dbReference type="Proteomes" id="UP001167871"/>
    </source>
</evidence>
<reference evidence="2" key="2">
    <citation type="submission" date="2024-05" db="EMBL/GenBank/DDBJ databases">
        <title>Identification and characterization of horizontal gene transfer across gut microbiota members of farm animals based on homology search.</title>
        <authorList>
            <person name="Schwarzerova J."/>
            <person name="Nykrynova M."/>
            <person name="Jureckova K."/>
            <person name="Cejkova D."/>
            <person name="Rychlik I."/>
        </authorList>
    </citation>
    <scope>NUCLEOTIDE SEQUENCE</scope>
    <source>
        <strain evidence="2">84_SSukc20</strain>
    </source>
</reference>
<dbReference type="Gene3D" id="3.40.630.30">
    <property type="match status" value="1"/>
</dbReference>